<dbReference type="InterPro" id="IPR021799">
    <property type="entry name" value="PIN-like_prokaryotic"/>
</dbReference>
<sequence>MRGEPAMIIADSTPLINFAAIHRLDVLEQLFERIVIPEAVETELLTKGKRYPSAEELKRADFIDVIRINDVALCNSLKIDLDHGEAEVITLALEQNGELLLLDEVAERTIAEFHNILVTGSIGCLVEAKRTGIIPKIKPFLDAIRLEARFWVGEELYRRVLSDNGEQF</sequence>
<accession>A0A7G9Y3Y2</accession>
<evidence type="ECO:0000313" key="1">
    <source>
        <dbReference type="EMBL" id="QNO41792.1"/>
    </source>
</evidence>
<dbReference type="EMBL" id="MT630671">
    <property type="protein sequence ID" value="QNO41792.1"/>
    <property type="molecule type" value="Genomic_DNA"/>
</dbReference>
<evidence type="ECO:0000313" key="2">
    <source>
        <dbReference type="EMBL" id="QNO42716.1"/>
    </source>
</evidence>
<dbReference type="PANTHER" id="PTHR39550">
    <property type="entry name" value="SLL0658 PROTEIN"/>
    <property type="match status" value="1"/>
</dbReference>
<dbReference type="PANTHER" id="PTHR39550:SF1">
    <property type="entry name" value="SLL0658 PROTEIN"/>
    <property type="match status" value="1"/>
</dbReference>
<dbReference type="Pfam" id="PF11848">
    <property type="entry name" value="DUF3368"/>
    <property type="match status" value="1"/>
</dbReference>
<gene>
    <name evidence="2" type="ORF">APGODIHH_00005</name>
    <name evidence="1" type="ORF">EABBNKNM_00007</name>
</gene>
<name>A0A7G9Y3Y2_9EURY</name>
<protein>
    <recommendedName>
        <fullName evidence="3">DUF3368 domain-containing protein</fullName>
    </recommendedName>
</protein>
<dbReference type="AlphaFoldDB" id="A0A7G9Y3Y2"/>
<reference evidence="2" key="1">
    <citation type="submission" date="2020-06" db="EMBL/GenBank/DDBJ databases">
        <title>Unique genomic features of the anaerobic methanotrophic archaea.</title>
        <authorList>
            <person name="Chadwick G.L."/>
            <person name="Skennerton C.T."/>
            <person name="Laso-Perez R."/>
            <person name="Leu A.O."/>
            <person name="Speth D.R."/>
            <person name="Yu H."/>
            <person name="Morgan-Lang C."/>
            <person name="Hatzenpichler R."/>
            <person name="Goudeau D."/>
            <person name="Malmstrom R."/>
            <person name="Brazelton W.J."/>
            <person name="Woyke T."/>
            <person name="Hallam S.J."/>
            <person name="Tyson G.W."/>
            <person name="Wegener G."/>
            <person name="Boetius A."/>
            <person name="Orphan V."/>
        </authorList>
    </citation>
    <scope>NUCLEOTIDE SEQUENCE</scope>
</reference>
<dbReference type="EMBL" id="MT630759">
    <property type="protein sequence ID" value="QNO42716.1"/>
    <property type="molecule type" value="Genomic_DNA"/>
</dbReference>
<evidence type="ECO:0008006" key="3">
    <source>
        <dbReference type="Google" id="ProtNLM"/>
    </source>
</evidence>
<proteinExistence type="predicted"/>
<organism evidence="2">
    <name type="scientific">Candidatus Methanogaster sp. ANME-2c ERB4</name>
    <dbReference type="NCBI Taxonomy" id="2759911"/>
    <lineage>
        <taxon>Archaea</taxon>
        <taxon>Methanobacteriati</taxon>
        <taxon>Methanobacteriota</taxon>
        <taxon>Stenosarchaea group</taxon>
        <taxon>Methanomicrobia</taxon>
        <taxon>Methanosarcinales</taxon>
        <taxon>ANME-2 cluster</taxon>
        <taxon>Candidatus Methanogasteraceae</taxon>
        <taxon>Candidatus Methanogaster</taxon>
    </lineage>
</organism>